<gene>
    <name evidence="6" type="primary">mmsB_1</name>
    <name evidence="6" type="ORF">HCU01_28810</name>
    <name evidence="7" type="ORF">SAMN05660971_03433</name>
</gene>
<dbReference type="InterPro" id="IPR006115">
    <property type="entry name" value="6PGDH_NADP-bd"/>
</dbReference>
<feature type="domain" description="6-phosphogluconate dehydrogenase NADP-binding" evidence="4">
    <location>
        <begin position="6"/>
        <end position="170"/>
    </location>
</feature>
<dbReference type="Pfam" id="PF03446">
    <property type="entry name" value="NAD_binding_2"/>
    <property type="match status" value="1"/>
</dbReference>
<dbReference type="InterPro" id="IPR013328">
    <property type="entry name" value="6PGD_dom2"/>
</dbReference>
<evidence type="ECO:0000256" key="2">
    <source>
        <dbReference type="ARBA" id="ARBA00023027"/>
    </source>
</evidence>
<dbReference type="SUPFAM" id="SSF48179">
    <property type="entry name" value="6-phosphogluconate dehydrogenase C-terminal domain-like"/>
    <property type="match status" value="1"/>
</dbReference>
<dbReference type="Proteomes" id="UP000184123">
    <property type="component" value="Unassembled WGS sequence"/>
</dbReference>
<dbReference type="PANTHER" id="PTHR43060:SF15">
    <property type="entry name" value="3-HYDROXYISOBUTYRATE DEHYDROGENASE-LIKE 1, MITOCHONDRIAL-RELATED"/>
    <property type="match status" value="1"/>
</dbReference>
<dbReference type="EMBL" id="BJXU01000118">
    <property type="protein sequence ID" value="GEN24932.1"/>
    <property type="molecule type" value="Genomic_DNA"/>
</dbReference>
<evidence type="ECO:0000259" key="4">
    <source>
        <dbReference type="Pfam" id="PF03446"/>
    </source>
</evidence>
<name>A0A1M7KBR5_9GAMM</name>
<evidence type="ECO:0000256" key="1">
    <source>
        <dbReference type="ARBA" id="ARBA00023002"/>
    </source>
</evidence>
<evidence type="ECO:0000256" key="3">
    <source>
        <dbReference type="PIRSR" id="PIRSR000103-1"/>
    </source>
</evidence>
<sequence length="304" mass="31807">MSNKPRIAVLGTGIMGQPMACNLAAAGFDTAAWNRSETRYQALTKAGVQVMSSPADAVRDRDAVVVMLSSGPVCEEILFGDFHQPAQGCQGAVHAMKPGALLIVMSSIGRNEAIDLAARSQARGLQWLDAPVSGGEKGAIEGSLSIMAGGTEDAFERATPILAAMGRPVHIGPAGTGALAKLVNQLTVATTIAAVSEAMTLAEVGGADPARVREAMLGGFAASCILEQHGQRMLERNFTPGGPSKHQLKDTRSACDAANELGLELPLLKLTDQLFSDLVDHDGGDLDHSALLLEIRRRNGLDDY</sequence>
<dbReference type="EMBL" id="FRCA01000010">
    <property type="protein sequence ID" value="SHM62700.1"/>
    <property type="molecule type" value="Genomic_DNA"/>
</dbReference>
<evidence type="ECO:0000313" key="7">
    <source>
        <dbReference type="EMBL" id="SHM62700.1"/>
    </source>
</evidence>
<keyword evidence="9" id="KW-1185">Reference proteome</keyword>
<dbReference type="InterPro" id="IPR008927">
    <property type="entry name" value="6-PGluconate_DH-like_C_sf"/>
</dbReference>
<dbReference type="STRING" id="44933.SAMN05660971_03433"/>
<dbReference type="InterPro" id="IPR029154">
    <property type="entry name" value="HIBADH-like_NADP-bd"/>
</dbReference>
<dbReference type="AlphaFoldDB" id="A0A1M7KBR5"/>
<dbReference type="GO" id="GO:0051287">
    <property type="term" value="F:NAD binding"/>
    <property type="evidence" value="ECO:0007669"/>
    <property type="project" value="InterPro"/>
</dbReference>
<protein>
    <submittedName>
        <fullName evidence="7">3-hydroxyisobutyrate dehydrogenase</fullName>
    </submittedName>
</protein>
<accession>A0A1M7KBR5</accession>
<proteinExistence type="predicted"/>
<reference evidence="7 8" key="1">
    <citation type="submission" date="2016-11" db="EMBL/GenBank/DDBJ databases">
        <authorList>
            <person name="Jaros S."/>
            <person name="Januszkiewicz K."/>
            <person name="Wedrychowicz H."/>
        </authorList>
    </citation>
    <scope>NUCLEOTIDE SEQUENCE [LARGE SCALE GENOMIC DNA]</scope>
    <source>
        <strain evidence="7 8">DSM 4740</strain>
    </source>
</reference>
<dbReference type="InterPro" id="IPR036291">
    <property type="entry name" value="NAD(P)-bd_dom_sf"/>
</dbReference>
<evidence type="ECO:0000313" key="8">
    <source>
        <dbReference type="Proteomes" id="UP000184123"/>
    </source>
</evidence>
<dbReference type="Gene3D" id="3.40.50.720">
    <property type="entry name" value="NAD(P)-binding Rossmann-like Domain"/>
    <property type="match status" value="1"/>
</dbReference>
<evidence type="ECO:0000313" key="9">
    <source>
        <dbReference type="Proteomes" id="UP000321726"/>
    </source>
</evidence>
<feature type="domain" description="3-hydroxyisobutyrate dehydrogenase-like NAD-binding" evidence="5">
    <location>
        <begin position="175"/>
        <end position="292"/>
    </location>
</feature>
<reference evidence="6 9" key="2">
    <citation type="submission" date="2019-07" db="EMBL/GenBank/DDBJ databases">
        <title>Whole genome shotgun sequence of Halomonas cupida NBRC 102219.</title>
        <authorList>
            <person name="Hosoyama A."/>
            <person name="Uohara A."/>
            <person name="Ohji S."/>
            <person name="Ichikawa N."/>
        </authorList>
    </citation>
    <scope>NUCLEOTIDE SEQUENCE [LARGE SCALE GENOMIC DNA]</scope>
    <source>
        <strain evidence="6 9">NBRC 102219</strain>
    </source>
</reference>
<dbReference type="GO" id="GO:0050661">
    <property type="term" value="F:NADP binding"/>
    <property type="evidence" value="ECO:0007669"/>
    <property type="project" value="InterPro"/>
</dbReference>
<feature type="active site" evidence="3">
    <location>
        <position position="181"/>
    </location>
</feature>
<evidence type="ECO:0000313" key="6">
    <source>
        <dbReference type="EMBL" id="GEN24932.1"/>
    </source>
</evidence>
<dbReference type="Gene3D" id="1.10.1040.10">
    <property type="entry name" value="N-(1-d-carboxylethyl)-l-norvaline Dehydrogenase, domain 2"/>
    <property type="match status" value="1"/>
</dbReference>
<dbReference type="SUPFAM" id="SSF51735">
    <property type="entry name" value="NAD(P)-binding Rossmann-fold domains"/>
    <property type="match status" value="1"/>
</dbReference>
<organism evidence="7 8">
    <name type="scientific">Halomonas cupida</name>
    <dbReference type="NCBI Taxonomy" id="44933"/>
    <lineage>
        <taxon>Bacteria</taxon>
        <taxon>Pseudomonadati</taxon>
        <taxon>Pseudomonadota</taxon>
        <taxon>Gammaproteobacteria</taxon>
        <taxon>Oceanospirillales</taxon>
        <taxon>Halomonadaceae</taxon>
        <taxon>Halomonas</taxon>
    </lineage>
</organism>
<dbReference type="GO" id="GO:0016491">
    <property type="term" value="F:oxidoreductase activity"/>
    <property type="evidence" value="ECO:0007669"/>
    <property type="project" value="UniProtKB-KW"/>
</dbReference>
<dbReference type="PANTHER" id="PTHR43060">
    <property type="entry name" value="3-HYDROXYISOBUTYRATE DEHYDROGENASE-LIKE 1, MITOCHONDRIAL-RELATED"/>
    <property type="match status" value="1"/>
</dbReference>
<dbReference type="Pfam" id="PF14833">
    <property type="entry name" value="NAD_binding_11"/>
    <property type="match status" value="1"/>
</dbReference>
<dbReference type="RefSeq" id="WP_073436437.1">
    <property type="nucleotide sequence ID" value="NZ_BJXU01000118.1"/>
</dbReference>
<keyword evidence="1" id="KW-0560">Oxidoreductase</keyword>
<dbReference type="Proteomes" id="UP000321726">
    <property type="component" value="Unassembled WGS sequence"/>
</dbReference>
<keyword evidence="2" id="KW-0520">NAD</keyword>
<dbReference type="InterPro" id="IPR015815">
    <property type="entry name" value="HIBADH-related"/>
</dbReference>
<evidence type="ECO:0000259" key="5">
    <source>
        <dbReference type="Pfam" id="PF14833"/>
    </source>
</evidence>
<dbReference type="PIRSF" id="PIRSF000103">
    <property type="entry name" value="HIBADH"/>
    <property type="match status" value="1"/>
</dbReference>
<dbReference type="OrthoDB" id="9786703at2"/>